<feature type="region of interest" description="Disordered" evidence="1">
    <location>
        <begin position="1"/>
        <end position="90"/>
    </location>
</feature>
<name>A0A0A9DTS4_ARUDO</name>
<evidence type="ECO:0000256" key="1">
    <source>
        <dbReference type="SAM" id="MobiDB-lite"/>
    </source>
</evidence>
<organism evidence="2">
    <name type="scientific">Arundo donax</name>
    <name type="common">Giant reed</name>
    <name type="synonym">Donax arundinaceus</name>
    <dbReference type="NCBI Taxonomy" id="35708"/>
    <lineage>
        <taxon>Eukaryota</taxon>
        <taxon>Viridiplantae</taxon>
        <taxon>Streptophyta</taxon>
        <taxon>Embryophyta</taxon>
        <taxon>Tracheophyta</taxon>
        <taxon>Spermatophyta</taxon>
        <taxon>Magnoliopsida</taxon>
        <taxon>Liliopsida</taxon>
        <taxon>Poales</taxon>
        <taxon>Poaceae</taxon>
        <taxon>PACMAD clade</taxon>
        <taxon>Arundinoideae</taxon>
        <taxon>Arundineae</taxon>
        <taxon>Arundo</taxon>
    </lineage>
</organism>
<dbReference type="AlphaFoldDB" id="A0A0A9DTS4"/>
<reference evidence="2" key="2">
    <citation type="journal article" date="2015" name="Data Brief">
        <title>Shoot transcriptome of the giant reed, Arundo donax.</title>
        <authorList>
            <person name="Barrero R.A."/>
            <person name="Guerrero F.D."/>
            <person name="Moolhuijzen P."/>
            <person name="Goolsby J.A."/>
            <person name="Tidwell J."/>
            <person name="Bellgard S.E."/>
            <person name="Bellgard M.I."/>
        </authorList>
    </citation>
    <scope>NUCLEOTIDE SEQUENCE</scope>
    <source>
        <tissue evidence="2">Shoot tissue taken approximately 20 cm above the soil surface</tissue>
    </source>
</reference>
<feature type="compositionally biased region" description="Basic residues" evidence="1">
    <location>
        <begin position="1"/>
        <end position="36"/>
    </location>
</feature>
<accession>A0A0A9DTS4</accession>
<evidence type="ECO:0000313" key="2">
    <source>
        <dbReference type="EMBL" id="JAD87147.1"/>
    </source>
</evidence>
<dbReference type="EMBL" id="GBRH01210748">
    <property type="protein sequence ID" value="JAD87147.1"/>
    <property type="molecule type" value="Transcribed_RNA"/>
</dbReference>
<reference evidence="2" key="1">
    <citation type="submission" date="2014-09" db="EMBL/GenBank/DDBJ databases">
        <authorList>
            <person name="Magalhaes I.L.F."/>
            <person name="Oliveira U."/>
            <person name="Santos F.R."/>
            <person name="Vidigal T.H.D.A."/>
            <person name="Brescovit A.D."/>
            <person name="Santos A.J."/>
        </authorList>
    </citation>
    <scope>NUCLEOTIDE SEQUENCE</scope>
    <source>
        <tissue evidence="2">Shoot tissue taken approximately 20 cm above the soil surface</tissue>
    </source>
</reference>
<sequence length="124" mass="13730">MPRRRRRPGPRGGRAWRRMRPRRGGAGRRGWPRTRAARTPAPPAAGPTFPRRRTRSRAHPLPGARQTPPPPPPPQARTQTRAWTWTASPLGGQRQVVEAGWLGRGGGYIRGMEGGEVRLGLAWG</sequence>
<feature type="compositionally biased region" description="Low complexity" evidence="1">
    <location>
        <begin position="76"/>
        <end position="87"/>
    </location>
</feature>
<proteinExistence type="predicted"/>
<protein>
    <submittedName>
        <fullName evidence="2">Uncharacterized protein</fullName>
    </submittedName>
</protein>